<comment type="similarity">
    <text evidence="2">Belongs to the krueppel C2H2-type zinc-finger protein family.</text>
</comment>
<evidence type="ECO:0000256" key="7">
    <source>
        <dbReference type="ARBA" id="ARBA00023015"/>
    </source>
</evidence>
<keyword evidence="4" id="KW-0677">Repeat</keyword>
<comment type="caution">
    <text evidence="14">The sequence shown here is derived from an EMBL/GenBank/DDBJ whole genome shotgun (WGS) entry which is preliminary data.</text>
</comment>
<evidence type="ECO:0000256" key="6">
    <source>
        <dbReference type="ARBA" id="ARBA00022833"/>
    </source>
</evidence>
<proteinExistence type="inferred from homology"/>
<dbReference type="PROSITE" id="PS00028">
    <property type="entry name" value="ZINC_FINGER_C2H2_1"/>
    <property type="match status" value="5"/>
</dbReference>
<evidence type="ECO:0000259" key="13">
    <source>
        <dbReference type="PROSITE" id="PS50157"/>
    </source>
</evidence>
<dbReference type="SUPFAM" id="SSF57667">
    <property type="entry name" value="beta-beta-alpha zinc fingers"/>
    <property type="match status" value="3"/>
</dbReference>
<dbReference type="GO" id="GO:0005634">
    <property type="term" value="C:nucleus"/>
    <property type="evidence" value="ECO:0007669"/>
    <property type="project" value="UniProtKB-SubCell"/>
</dbReference>
<keyword evidence="10" id="KW-0539">Nucleus</keyword>
<evidence type="ECO:0000256" key="10">
    <source>
        <dbReference type="ARBA" id="ARBA00023242"/>
    </source>
</evidence>
<accession>A0AAD8FBL6</accession>
<feature type="region of interest" description="Disordered" evidence="12">
    <location>
        <begin position="301"/>
        <end position="320"/>
    </location>
</feature>
<evidence type="ECO:0000256" key="12">
    <source>
        <dbReference type="SAM" id="MobiDB-lite"/>
    </source>
</evidence>
<feature type="domain" description="C2H2-type" evidence="13">
    <location>
        <begin position="165"/>
        <end position="192"/>
    </location>
</feature>
<keyword evidence="9" id="KW-0804">Transcription</keyword>
<dbReference type="GO" id="GO:0045944">
    <property type="term" value="P:positive regulation of transcription by RNA polymerase II"/>
    <property type="evidence" value="ECO:0007669"/>
    <property type="project" value="UniProtKB-ARBA"/>
</dbReference>
<evidence type="ECO:0000256" key="8">
    <source>
        <dbReference type="ARBA" id="ARBA00023125"/>
    </source>
</evidence>
<evidence type="ECO:0000256" key="1">
    <source>
        <dbReference type="ARBA" id="ARBA00004123"/>
    </source>
</evidence>
<dbReference type="EMBL" id="JASAOG010000054">
    <property type="protein sequence ID" value="KAK0057486.1"/>
    <property type="molecule type" value="Genomic_DNA"/>
</dbReference>
<keyword evidence="7" id="KW-0805">Transcription regulation</keyword>
<dbReference type="InterPro" id="IPR050329">
    <property type="entry name" value="GLI_C2H2-zinc-finger"/>
</dbReference>
<dbReference type="Gene3D" id="3.30.160.60">
    <property type="entry name" value="Classic Zinc Finger"/>
    <property type="match status" value="5"/>
</dbReference>
<dbReference type="PROSITE" id="PS50157">
    <property type="entry name" value="ZINC_FINGER_C2H2_2"/>
    <property type="match status" value="5"/>
</dbReference>
<dbReference type="FunFam" id="3.30.160.60:FF:000303">
    <property type="entry name" value="Zinc finger protein 41"/>
    <property type="match status" value="1"/>
</dbReference>
<evidence type="ECO:0000313" key="14">
    <source>
        <dbReference type="EMBL" id="KAK0057486.1"/>
    </source>
</evidence>
<dbReference type="GO" id="GO:0000978">
    <property type="term" value="F:RNA polymerase II cis-regulatory region sequence-specific DNA binding"/>
    <property type="evidence" value="ECO:0007669"/>
    <property type="project" value="TreeGrafter"/>
</dbReference>
<feature type="domain" description="C2H2-type" evidence="13">
    <location>
        <begin position="221"/>
        <end position="248"/>
    </location>
</feature>
<evidence type="ECO:0000256" key="4">
    <source>
        <dbReference type="ARBA" id="ARBA00022737"/>
    </source>
</evidence>
<feature type="domain" description="C2H2-type" evidence="13">
    <location>
        <begin position="193"/>
        <end position="220"/>
    </location>
</feature>
<dbReference type="FunFam" id="3.30.160.60:FF:000446">
    <property type="entry name" value="Zinc finger protein"/>
    <property type="match status" value="1"/>
</dbReference>
<evidence type="ECO:0000256" key="3">
    <source>
        <dbReference type="ARBA" id="ARBA00022723"/>
    </source>
</evidence>
<dbReference type="Pfam" id="PF00096">
    <property type="entry name" value="zf-C2H2"/>
    <property type="match status" value="5"/>
</dbReference>
<dbReference type="FunFam" id="3.30.160.60:FF:000744">
    <property type="entry name" value="zinc finger E-box-binding homeobox 1"/>
    <property type="match status" value="1"/>
</dbReference>
<name>A0AAD8FBL6_BIOPF</name>
<gene>
    <name evidence="14" type="ORF">Bpfe_013004</name>
</gene>
<evidence type="ECO:0000256" key="11">
    <source>
        <dbReference type="PROSITE-ProRule" id="PRU00042"/>
    </source>
</evidence>
<keyword evidence="3" id="KW-0479">Metal-binding</keyword>
<dbReference type="InterPro" id="IPR036236">
    <property type="entry name" value="Znf_C2H2_sf"/>
</dbReference>
<organism evidence="14 15">
    <name type="scientific">Biomphalaria pfeifferi</name>
    <name type="common">Bloodfluke planorb</name>
    <name type="synonym">Freshwater snail</name>
    <dbReference type="NCBI Taxonomy" id="112525"/>
    <lineage>
        <taxon>Eukaryota</taxon>
        <taxon>Metazoa</taxon>
        <taxon>Spiralia</taxon>
        <taxon>Lophotrochozoa</taxon>
        <taxon>Mollusca</taxon>
        <taxon>Gastropoda</taxon>
        <taxon>Heterobranchia</taxon>
        <taxon>Euthyneura</taxon>
        <taxon>Panpulmonata</taxon>
        <taxon>Hygrophila</taxon>
        <taxon>Lymnaeoidea</taxon>
        <taxon>Planorbidae</taxon>
        <taxon>Biomphalaria</taxon>
    </lineage>
</organism>
<protein>
    <submittedName>
        <fullName evidence="14">Zinc finger protein 568</fullName>
    </submittedName>
</protein>
<keyword evidence="5 11" id="KW-0863">Zinc-finger</keyword>
<feature type="domain" description="C2H2-type" evidence="13">
    <location>
        <begin position="249"/>
        <end position="276"/>
    </location>
</feature>
<keyword evidence="15" id="KW-1185">Reference proteome</keyword>
<dbReference type="FunFam" id="3.30.160.60:FF:001480">
    <property type="entry name" value="Si:cabz01071911.3"/>
    <property type="match status" value="1"/>
</dbReference>
<evidence type="ECO:0000313" key="15">
    <source>
        <dbReference type="Proteomes" id="UP001233172"/>
    </source>
</evidence>
<comment type="subcellular location">
    <subcellularLocation>
        <location evidence="1">Nucleus</location>
    </subcellularLocation>
</comment>
<dbReference type="Proteomes" id="UP001233172">
    <property type="component" value="Unassembled WGS sequence"/>
</dbReference>
<evidence type="ECO:0000256" key="5">
    <source>
        <dbReference type="ARBA" id="ARBA00022771"/>
    </source>
</evidence>
<dbReference type="GO" id="GO:0000981">
    <property type="term" value="F:DNA-binding transcription factor activity, RNA polymerase II-specific"/>
    <property type="evidence" value="ECO:0007669"/>
    <property type="project" value="TreeGrafter"/>
</dbReference>
<dbReference type="SMART" id="SM00355">
    <property type="entry name" value="ZnF_C2H2"/>
    <property type="match status" value="5"/>
</dbReference>
<dbReference type="PANTHER" id="PTHR19818">
    <property type="entry name" value="ZINC FINGER PROTEIN ZIC AND GLI"/>
    <property type="match status" value="1"/>
</dbReference>
<dbReference type="PANTHER" id="PTHR19818:SF139">
    <property type="entry name" value="PAIR-RULE PROTEIN ODD-PAIRED"/>
    <property type="match status" value="1"/>
</dbReference>
<dbReference type="GO" id="GO:0008270">
    <property type="term" value="F:zinc ion binding"/>
    <property type="evidence" value="ECO:0007669"/>
    <property type="project" value="UniProtKB-KW"/>
</dbReference>
<sequence length="320" mass="36629">MAGTGEEFILDLRNLVKNEKAELGDTILLTQASDEDAQKFSMSPVGDNSSFYELKKCILIKDEKLEEIFAQPQENIEIVQTSDGTFGDEPQIFIKQEKRKSSVKKYVRNTAMEQSHSNDAIVESIVNIEMNQAPKPFKCHLCQEAFPTSYFLKIHQMDHTSERPFKCQTCNKVYSTAYNLKLHQLDHTTEKLYKCQICEKVFSSMYFLKKHQREHTGEKPFQCPVCLKVYSTSSYLKKHQLVHSEEKPFQCHVCQKSYSTSSYLKTHMLCHTGEGEKPKATSSSSDQQWYRLRLYDSGSEGVRAAELAPKSTEPGSSKAK</sequence>
<keyword evidence="6" id="KW-0862">Zinc</keyword>
<dbReference type="AlphaFoldDB" id="A0AAD8FBL6"/>
<reference evidence="14" key="1">
    <citation type="journal article" date="2023" name="PLoS Negl. Trop. Dis.">
        <title>A genome sequence for Biomphalaria pfeifferi, the major vector snail for the human-infecting parasite Schistosoma mansoni.</title>
        <authorList>
            <person name="Bu L."/>
            <person name="Lu L."/>
            <person name="Laidemitt M.R."/>
            <person name="Zhang S.M."/>
            <person name="Mutuku M."/>
            <person name="Mkoji G."/>
            <person name="Steinauer M."/>
            <person name="Loker E.S."/>
        </authorList>
    </citation>
    <scope>NUCLEOTIDE SEQUENCE</scope>
    <source>
        <strain evidence="14">KasaAsao</strain>
    </source>
</reference>
<evidence type="ECO:0000256" key="9">
    <source>
        <dbReference type="ARBA" id="ARBA00023163"/>
    </source>
</evidence>
<dbReference type="InterPro" id="IPR013087">
    <property type="entry name" value="Znf_C2H2_type"/>
</dbReference>
<keyword evidence="8" id="KW-0238">DNA-binding</keyword>
<reference evidence="14" key="2">
    <citation type="submission" date="2023-04" db="EMBL/GenBank/DDBJ databases">
        <authorList>
            <person name="Bu L."/>
            <person name="Lu L."/>
            <person name="Laidemitt M.R."/>
            <person name="Zhang S.M."/>
            <person name="Mutuku M."/>
            <person name="Mkoji G."/>
            <person name="Steinauer M."/>
            <person name="Loker E.S."/>
        </authorList>
    </citation>
    <scope>NUCLEOTIDE SEQUENCE</scope>
    <source>
        <strain evidence="14">KasaAsao</strain>
        <tissue evidence="14">Whole Snail</tissue>
    </source>
</reference>
<feature type="domain" description="C2H2-type" evidence="13">
    <location>
        <begin position="137"/>
        <end position="164"/>
    </location>
</feature>
<evidence type="ECO:0000256" key="2">
    <source>
        <dbReference type="ARBA" id="ARBA00006991"/>
    </source>
</evidence>